<sequence length="371" mass="42638">MKLESILVFLFLDKASCWFIQNQTFLFGEAIQDRQLPIQNTAFLLVCDNISRNVLQSIAFEDLILPIEEINMLLPSSGKITFTRESPGHSMVINSKICLQLTSCTRTIILSIFLQQSVPANSSLTKSDTGRLSVQQQKMRIDEMIVFVLPTRITTPSQNEKRNEFNITILLTPCRRPSTESLLNKQKAVRESNFETSLPIDSSKDFPLMVEVLFEEIKMKTMNNENNECHETLCYRLDDFVNRFKGLKFKTLYFDYNESNTSERPVAEHYDLVIRWNTVSHLLIKSSEYKRVCLTDFRITNATKAFCIATEKILKRRELSQVRIEGVAASNATFLPNAVANSAEVRDCVKLTWHNVLHHSIFGRPTNFCQT</sequence>
<protein>
    <submittedName>
        <fullName evidence="2">BA75_02384T0</fullName>
    </submittedName>
</protein>
<dbReference type="EMBL" id="CP014585">
    <property type="protein sequence ID" value="ANZ75190.1"/>
    <property type="molecule type" value="Genomic_DNA"/>
</dbReference>
<dbReference type="OrthoDB" id="4097100at2759"/>
<name>A0A1B2JAZ5_PICPA</name>
<feature type="chain" id="PRO_5008539364" evidence="1">
    <location>
        <begin position="18"/>
        <end position="371"/>
    </location>
</feature>
<dbReference type="Proteomes" id="UP000094565">
    <property type="component" value="Chromosome 2"/>
</dbReference>
<evidence type="ECO:0000256" key="1">
    <source>
        <dbReference type="SAM" id="SignalP"/>
    </source>
</evidence>
<organism evidence="2 3">
    <name type="scientific">Komagataella pastoris</name>
    <name type="common">Yeast</name>
    <name type="synonym">Pichia pastoris</name>
    <dbReference type="NCBI Taxonomy" id="4922"/>
    <lineage>
        <taxon>Eukaryota</taxon>
        <taxon>Fungi</taxon>
        <taxon>Dikarya</taxon>
        <taxon>Ascomycota</taxon>
        <taxon>Saccharomycotina</taxon>
        <taxon>Pichiomycetes</taxon>
        <taxon>Pichiales</taxon>
        <taxon>Pichiaceae</taxon>
        <taxon>Komagataella</taxon>
    </lineage>
</organism>
<evidence type="ECO:0000313" key="3">
    <source>
        <dbReference type="Proteomes" id="UP000094565"/>
    </source>
</evidence>
<evidence type="ECO:0000313" key="2">
    <source>
        <dbReference type="EMBL" id="ANZ75190.1"/>
    </source>
</evidence>
<keyword evidence="3" id="KW-1185">Reference proteome</keyword>
<accession>A0A1B2JAZ5</accession>
<feature type="signal peptide" evidence="1">
    <location>
        <begin position="1"/>
        <end position="17"/>
    </location>
</feature>
<proteinExistence type="predicted"/>
<dbReference type="AlphaFoldDB" id="A0A1B2JAZ5"/>
<keyword evidence="1" id="KW-0732">Signal</keyword>
<reference evidence="2 3" key="1">
    <citation type="submission" date="2016-02" db="EMBL/GenBank/DDBJ databases">
        <title>Comparative genomic and transcriptomic foundation for Pichia pastoris.</title>
        <authorList>
            <person name="Love K.R."/>
            <person name="Shah K.A."/>
            <person name="Whittaker C.A."/>
            <person name="Wu J."/>
            <person name="Bartlett M.C."/>
            <person name="Ma D."/>
            <person name="Leeson R.L."/>
            <person name="Priest M."/>
            <person name="Young S.K."/>
            <person name="Love J.C."/>
        </authorList>
    </citation>
    <scope>NUCLEOTIDE SEQUENCE [LARGE SCALE GENOMIC DNA]</scope>
    <source>
        <strain evidence="2 3">ATCC 28485</strain>
    </source>
</reference>
<gene>
    <name evidence="2" type="ORF">ATY40_BA7502384</name>
</gene>